<name>A0A0F9K774_9ZZZZ</name>
<evidence type="ECO:0000313" key="1">
    <source>
        <dbReference type="EMBL" id="KKM77989.1"/>
    </source>
</evidence>
<accession>A0A0F9K774</accession>
<reference evidence="1" key="1">
    <citation type="journal article" date="2015" name="Nature">
        <title>Complex archaea that bridge the gap between prokaryotes and eukaryotes.</title>
        <authorList>
            <person name="Spang A."/>
            <person name="Saw J.H."/>
            <person name="Jorgensen S.L."/>
            <person name="Zaremba-Niedzwiedzka K."/>
            <person name="Martijn J."/>
            <person name="Lind A.E."/>
            <person name="van Eijk R."/>
            <person name="Schleper C."/>
            <person name="Guy L."/>
            <person name="Ettema T.J."/>
        </authorList>
    </citation>
    <scope>NUCLEOTIDE SEQUENCE</scope>
</reference>
<proteinExistence type="predicted"/>
<gene>
    <name evidence="1" type="ORF">LCGC14_1364490</name>
</gene>
<dbReference type="EMBL" id="LAZR01008562">
    <property type="protein sequence ID" value="KKM77989.1"/>
    <property type="molecule type" value="Genomic_DNA"/>
</dbReference>
<sequence length="641" mass="67888">MADKNQLGKLKISAKFGSELDPARRKSLDRLIRATTSTKLSTEQRNAAIRLLGEVREASPSLIVGPIPRIDVSQRELASLAGFGREPKLAPTPPPPLTGPEVGEAIGATAGSILGGSKSTPLGIGLAATGGAVGRFVGEGGLVSPGRRFETGPGQKVPEGAFRRSGEAFIREGLIEGLFRGFTGIFRAVKGKTITQRALAKEEVKKAQQLGIELPLGQVADSDFLRGLTEVLEKTFGSQAPFQKQRLRIAADINRNFDQLAKSISRPDLNRKQVGDLLRTTIGAIDASVGKRIGAFKELFRTRAPGATVKFSNEQLTQLTSLAQQAANVSDTAVQSKILSIIQPKGNLGPLRNMTEALKDIEELLILKNRKDGSAGAAAKRAQKIVSDAIGTSLDNSGFSTEATQFREAKKRLAQIKEAAENSLLKSLTKFKKPEAIAIGLANKSTGQSTTEAIRTIFPGRKVPRPVRRAFVEEVHQRSLLEGIPVGGRAERVTQVSIREDVIRAVLDKEEADFILKDLVPIINLANIPAKTAAPPSGVSLLALGQVAVASGGAGAIAGGLAAGGVETGESVLALAVIAFALGSPAMLSRVITKRGGIELLKKAGRRKVQSAEAGKLLSRLLILALSDTEEDEKKVLFSKE</sequence>
<organism evidence="1">
    <name type="scientific">marine sediment metagenome</name>
    <dbReference type="NCBI Taxonomy" id="412755"/>
    <lineage>
        <taxon>unclassified sequences</taxon>
        <taxon>metagenomes</taxon>
        <taxon>ecological metagenomes</taxon>
    </lineage>
</organism>
<comment type="caution">
    <text evidence="1">The sequence shown here is derived from an EMBL/GenBank/DDBJ whole genome shotgun (WGS) entry which is preliminary data.</text>
</comment>
<dbReference type="AlphaFoldDB" id="A0A0F9K774"/>
<protein>
    <submittedName>
        <fullName evidence="1">Uncharacterized protein</fullName>
    </submittedName>
</protein>